<dbReference type="InterPro" id="IPR041698">
    <property type="entry name" value="Methyltransf_25"/>
</dbReference>
<dbReference type="Proteomes" id="UP000334820">
    <property type="component" value="Unassembled WGS sequence"/>
</dbReference>
<keyword evidence="3" id="KW-1185">Reference proteome</keyword>
<dbReference type="CDD" id="cd02440">
    <property type="entry name" value="AdoMet_MTases"/>
    <property type="match status" value="1"/>
</dbReference>
<dbReference type="PANTHER" id="PTHR43591">
    <property type="entry name" value="METHYLTRANSFERASE"/>
    <property type="match status" value="1"/>
</dbReference>
<proteinExistence type="predicted"/>
<evidence type="ECO:0000313" key="3">
    <source>
        <dbReference type="Proteomes" id="UP000334820"/>
    </source>
</evidence>
<organism evidence="2 3">
    <name type="scientific">Thermogemmatispora aurantia</name>
    <dbReference type="NCBI Taxonomy" id="2045279"/>
    <lineage>
        <taxon>Bacteria</taxon>
        <taxon>Bacillati</taxon>
        <taxon>Chloroflexota</taxon>
        <taxon>Ktedonobacteria</taxon>
        <taxon>Thermogemmatisporales</taxon>
        <taxon>Thermogemmatisporaceae</taxon>
        <taxon>Thermogemmatispora</taxon>
    </lineage>
</organism>
<comment type="caution">
    <text evidence="2">The sequence shown here is derived from an EMBL/GenBank/DDBJ whole genome shotgun (WGS) entry which is preliminary data.</text>
</comment>
<dbReference type="Gene3D" id="3.40.50.150">
    <property type="entry name" value="Vaccinia Virus protein VP39"/>
    <property type="match status" value="1"/>
</dbReference>
<accession>A0A5J4K7E2</accession>
<dbReference type="SUPFAM" id="SSF53335">
    <property type="entry name" value="S-adenosyl-L-methionine-dependent methyltransferases"/>
    <property type="match status" value="1"/>
</dbReference>
<dbReference type="EMBL" id="BKZV01000003">
    <property type="protein sequence ID" value="GER83455.1"/>
    <property type="molecule type" value="Genomic_DNA"/>
</dbReference>
<name>A0A5J4K7E2_9CHLR</name>
<feature type="domain" description="Methyltransferase" evidence="1">
    <location>
        <begin position="60"/>
        <end position="158"/>
    </location>
</feature>
<evidence type="ECO:0000313" key="2">
    <source>
        <dbReference type="EMBL" id="GER83455.1"/>
    </source>
</evidence>
<dbReference type="PANTHER" id="PTHR43591:SF24">
    <property type="entry name" value="2-METHOXY-6-POLYPRENYL-1,4-BENZOQUINOL METHYLASE, MITOCHONDRIAL"/>
    <property type="match status" value="1"/>
</dbReference>
<dbReference type="InterPro" id="IPR029063">
    <property type="entry name" value="SAM-dependent_MTases_sf"/>
</dbReference>
<sequence>MSDECVRRGPRPCWERGTYVIEADDAAELARTMHLEQLITRQLGGLFPERGGDLGAVQTILDVACGPGGWALAVAYAYPQVTVIGIDNCPAVVEYAQAQAWSRGLENVEFVVMDALQPLDFPDDAFDLVNARFLMGMMPASAWVPLLRECRRVTRPGGSIRLTEAELCWTTSPAFEQLSAWLARAFWRKGYSFSPDGRTLGITAVLGQLLRSAGWCNIGYRPFVVDFSTGASAQTGGYQHFMVFWRLVQEFVCTWAEIPAEIFERCYQQAMAELLLDEFCGLWFHLLTWGENPAA</sequence>
<gene>
    <name evidence="2" type="ORF">KTAU_20920</name>
</gene>
<reference evidence="2 3" key="1">
    <citation type="journal article" date="2019" name="Int. J. Syst. Evol. Microbiol.">
        <title>Thermogemmatispora aurantia sp. nov. and Thermogemmatispora argillosa sp. nov., within the class Ktedonobacteria, and emended description of the genus Thermogemmatispora.</title>
        <authorList>
            <person name="Zheng Y."/>
            <person name="Wang C.M."/>
            <person name="Sakai Y."/>
            <person name="Abe K."/>
            <person name="Yokota A."/>
            <person name="Yabe S."/>
        </authorList>
    </citation>
    <scope>NUCLEOTIDE SEQUENCE [LARGE SCALE GENOMIC DNA]</scope>
    <source>
        <strain evidence="2 3">A1-2</strain>
    </source>
</reference>
<dbReference type="RefSeq" id="WP_170293195.1">
    <property type="nucleotide sequence ID" value="NZ_BKZV01000003.1"/>
</dbReference>
<protein>
    <recommendedName>
        <fullName evidence="1">Methyltransferase domain-containing protein</fullName>
    </recommendedName>
</protein>
<dbReference type="GO" id="GO:0008168">
    <property type="term" value="F:methyltransferase activity"/>
    <property type="evidence" value="ECO:0007669"/>
    <property type="project" value="TreeGrafter"/>
</dbReference>
<evidence type="ECO:0000259" key="1">
    <source>
        <dbReference type="Pfam" id="PF13649"/>
    </source>
</evidence>
<dbReference type="AlphaFoldDB" id="A0A5J4K7E2"/>
<dbReference type="Pfam" id="PF13649">
    <property type="entry name" value="Methyltransf_25"/>
    <property type="match status" value="1"/>
</dbReference>